<comment type="caution">
    <text evidence="9">The sequence shown here is derived from an EMBL/GenBank/DDBJ whole genome shotgun (WGS) entry which is preliminary data.</text>
</comment>
<accession>A0A9P6UAG7</accession>
<dbReference type="GO" id="GO:0030246">
    <property type="term" value="F:carbohydrate binding"/>
    <property type="evidence" value="ECO:0007669"/>
    <property type="project" value="InterPro"/>
</dbReference>
<comment type="subcellular location">
    <subcellularLocation>
        <location evidence="1">Membrane</location>
        <topology evidence="1">Single-pass membrane protein</topology>
    </subcellularLocation>
</comment>
<sequence length="165" mass="18590">MQHTRLLYTVALILLCCLSTAHAALVEGRLLATSYGRYEEGSFHPSTTLQLNGGRFRTVALTNGQFFFPDVPSGKYVLEVKSQQYTFSKIHLHISSSGEIMAFPFSIGNDWSNAHVSLPYPLMLRPRLSPTQFLSPEGLKVVRWFSNPLLLMTGFCLLMSRLNLY</sequence>
<organism evidence="9 10">
    <name type="scientific">Actinomortierella ambigua</name>
    <dbReference type="NCBI Taxonomy" id="1343610"/>
    <lineage>
        <taxon>Eukaryota</taxon>
        <taxon>Fungi</taxon>
        <taxon>Fungi incertae sedis</taxon>
        <taxon>Mucoromycota</taxon>
        <taxon>Mortierellomycotina</taxon>
        <taxon>Mortierellomycetes</taxon>
        <taxon>Mortierellales</taxon>
        <taxon>Mortierellaceae</taxon>
        <taxon>Actinomortierella</taxon>
    </lineage>
</organism>
<keyword evidence="5" id="KW-1133">Transmembrane helix</keyword>
<dbReference type="PANTHER" id="PTHR13605">
    <property type="entry name" value="ER MEMBRANE PROTEIN COMPLEX SUBUNIT 7"/>
    <property type="match status" value="1"/>
</dbReference>
<evidence type="ECO:0000256" key="6">
    <source>
        <dbReference type="ARBA" id="ARBA00023136"/>
    </source>
</evidence>
<dbReference type="AlphaFoldDB" id="A0A9P6UAG7"/>
<dbReference type="Proteomes" id="UP000807716">
    <property type="component" value="Unassembled WGS sequence"/>
</dbReference>
<dbReference type="InterPro" id="IPR039163">
    <property type="entry name" value="EMC7"/>
</dbReference>
<evidence type="ECO:0000256" key="4">
    <source>
        <dbReference type="ARBA" id="ARBA00022729"/>
    </source>
</evidence>
<protein>
    <recommendedName>
        <fullName evidence="8">ER membrane protein complex subunit 7 beta-sandwich domain-containing protein</fullName>
    </recommendedName>
</protein>
<evidence type="ECO:0000259" key="8">
    <source>
        <dbReference type="Pfam" id="PF09430"/>
    </source>
</evidence>
<comment type="similarity">
    <text evidence="2">Belongs to the EMC7 family.</text>
</comment>
<feature type="domain" description="ER membrane protein complex subunit 7 beta-sandwich" evidence="8">
    <location>
        <begin position="47"/>
        <end position="152"/>
    </location>
</feature>
<reference evidence="9" key="1">
    <citation type="journal article" date="2020" name="Fungal Divers.">
        <title>Resolving the Mortierellaceae phylogeny through synthesis of multi-gene phylogenetics and phylogenomics.</title>
        <authorList>
            <person name="Vandepol N."/>
            <person name="Liber J."/>
            <person name="Desiro A."/>
            <person name="Na H."/>
            <person name="Kennedy M."/>
            <person name="Barry K."/>
            <person name="Grigoriev I.V."/>
            <person name="Miller A.N."/>
            <person name="O'Donnell K."/>
            <person name="Stajich J.E."/>
            <person name="Bonito G."/>
        </authorList>
    </citation>
    <scope>NUCLEOTIDE SEQUENCE</scope>
    <source>
        <strain evidence="9">BC1065</strain>
    </source>
</reference>
<evidence type="ECO:0000256" key="1">
    <source>
        <dbReference type="ARBA" id="ARBA00004167"/>
    </source>
</evidence>
<keyword evidence="6" id="KW-0472">Membrane</keyword>
<dbReference type="InterPro" id="IPR019008">
    <property type="entry name" value="Beta_sandwich_EMC7"/>
</dbReference>
<keyword evidence="4 7" id="KW-0732">Signal</keyword>
<dbReference type="SUPFAM" id="SSF49452">
    <property type="entry name" value="Starch-binding domain-like"/>
    <property type="match status" value="1"/>
</dbReference>
<feature type="signal peptide" evidence="7">
    <location>
        <begin position="1"/>
        <end position="23"/>
    </location>
</feature>
<evidence type="ECO:0000313" key="9">
    <source>
        <dbReference type="EMBL" id="KAG0267669.1"/>
    </source>
</evidence>
<evidence type="ECO:0000256" key="2">
    <source>
        <dbReference type="ARBA" id="ARBA00008880"/>
    </source>
</evidence>
<dbReference type="EMBL" id="JAAAJB010000071">
    <property type="protein sequence ID" value="KAG0267669.1"/>
    <property type="molecule type" value="Genomic_DNA"/>
</dbReference>
<dbReference type="OrthoDB" id="27095at2759"/>
<dbReference type="Pfam" id="PF09430">
    <property type="entry name" value="EMC7_beta-sandw"/>
    <property type="match status" value="1"/>
</dbReference>
<keyword evidence="10" id="KW-1185">Reference proteome</keyword>
<dbReference type="GO" id="GO:0072546">
    <property type="term" value="C:EMC complex"/>
    <property type="evidence" value="ECO:0007669"/>
    <property type="project" value="TreeGrafter"/>
</dbReference>
<evidence type="ECO:0000256" key="7">
    <source>
        <dbReference type="SAM" id="SignalP"/>
    </source>
</evidence>
<evidence type="ECO:0000313" key="10">
    <source>
        <dbReference type="Proteomes" id="UP000807716"/>
    </source>
</evidence>
<gene>
    <name evidence="9" type="ORF">DFQ27_008449</name>
</gene>
<evidence type="ECO:0000256" key="5">
    <source>
        <dbReference type="ARBA" id="ARBA00022989"/>
    </source>
</evidence>
<dbReference type="InterPro" id="IPR013784">
    <property type="entry name" value="Carb-bd-like_fold"/>
</dbReference>
<feature type="chain" id="PRO_5040168926" description="ER membrane protein complex subunit 7 beta-sandwich domain-containing protein" evidence="7">
    <location>
        <begin position="24"/>
        <end position="165"/>
    </location>
</feature>
<dbReference type="PANTHER" id="PTHR13605:SF4">
    <property type="entry name" value="ER MEMBRANE PROTEIN COMPLEX SUBUNIT 7"/>
    <property type="match status" value="1"/>
</dbReference>
<name>A0A9P6UAG7_9FUNG</name>
<evidence type="ECO:0000256" key="3">
    <source>
        <dbReference type="ARBA" id="ARBA00022692"/>
    </source>
</evidence>
<proteinExistence type="inferred from homology"/>
<keyword evidence="3" id="KW-0812">Transmembrane</keyword>